<organism evidence="1 2">
    <name type="scientific">Chryseobacterium lathyri</name>
    <dbReference type="NCBI Taxonomy" id="395933"/>
    <lineage>
        <taxon>Bacteria</taxon>
        <taxon>Pseudomonadati</taxon>
        <taxon>Bacteroidota</taxon>
        <taxon>Flavobacteriia</taxon>
        <taxon>Flavobacteriales</taxon>
        <taxon>Weeksellaceae</taxon>
        <taxon>Chryseobacterium group</taxon>
        <taxon>Chryseobacterium</taxon>
    </lineage>
</organism>
<dbReference type="RefSeq" id="WP_306843917.1">
    <property type="nucleotide sequence ID" value="NZ_JAUSRL010000003.1"/>
</dbReference>
<protein>
    <submittedName>
        <fullName evidence="1">3-oxoacyl-[acyl-carrier-protein] synthase III</fullName>
    </submittedName>
</protein>
<accession>A0ABT9SMA5</accession>
<dbReference type="Gene3D" id="3.40.47.10">
    <property type="match status" value="1"/>
</dbReference>
<gene>
    <name evidence="1" type="ORF">J2T04_002453</name>
</gene>
<evidence type="ECO:0000313" key="1">
    <source>
        <dbReference type="EMBL" id="MDP9960569.1"/>
    </source>
</evidence>
<sequence length="290" mass="32793">MQIIDAISEVPGMNIIGIRGKMQNGFQCQIYETEKEKSLSTWASELSRQLLDKNAASQDELGIIINASISLYDTTALRNTSAPGVGHEVQKHLNAKNAFVFEMFHNDLGNMIKIASDFLSNSEHKYALIIQSNKFSDFLKDDKNGFCIPDGVNALLLKSSSNKIELENIHILSSEISKAGLSFNAGNEEALKKENIFRLNWNYSSSFVKAINSELKNIFLKLKEQQTPVITEKWFSEHLSSHETENTLAMNTIPWYLQENKQLKEHPLTIVSYNPFLAQYSVLKITNDEI</sequence>
<proteinExistence type="predicted"/>
<dbReference type="Proteomes" id="UP001235513">
    <property type="component" value="Unassembled WGS sequence"/>
</dbReference>
<keyword evidence="2" id="KW-1185">Reference proteome</keyword>
<dbReference type="SUPFAM" id="SSF53901">
    <property type="entry name" value="Thiolase-like"/>
    <property type="match status" value="1"/>
</dbReference>
<dbReference type="InterPro" id="IPR016039">
    <property type="entry name" value="Thiolase-like"/>
</dbReference>
<evidence type="ECO:0000313" key="2">
    <source>
        <dbReference type="Proteomes" id="UP001235513"/>
    </source>
</evidence>
<name>A0ABT9SMA5_9FLAO</name>
<reference evidence="1 2" key="1">
    <citation type="submission" date="2023-07" db="EMBL/GenBank/DDBJ databases">
        <title>Sorghum-associated microbial communities from plants grown in Nebraska, USA.</title>
        <authorList>
            <person name="Schachtman D."/>
        </authorList>
    </citation>
    <scope>NUCLEOTIDE SEQUENCE [LARGE SCALE GENOMIC DNA]</scope>
    <source>
        <strain evidence="1 2">CC351</strain>
    </source>
</reference>
<comment type="caution">
    <text evidence="1">The sequence shown here is derived from an EMBL/GenBank/DDBJ whole genome shotgun (WGS) entry which is preliminary data.</text>
</comment>
<dbReference type="EMBL" id="JAUSRL010000003">
    <property type="protein sequence ID" value="MDP9960569.1"/>
    <property type="molecule type" value="Genomic_DNA"/>
</dbReference>